<evidence type="ECO:0000259" key="2">
    <source>
        <dbReference type="Pfam" id="PF06580"/>
    </source>
</evidence>
<keyword evidence="4" id="KW-1185">Reference proteome</keyword>
<keyword evidence="3" id="KW-0418">Kinase</keyword>
<dbReference type="InterPro" id="IPR010559">
    <property type="entry name" value="Sig_transdc_His_kin_internal"/>
</dbReference>
<dbReference type="PANTHER" id="PTHR34220:SF7">
    <property type="entry name" value="SENSOR HISTIDINE KINASE YPDA"/>
    <property type="match status" value="1"/>
</dbReference>
<feature type="transmembrane region" description="Helical" evidence="1">
    <location>
        <begin position="76"/>
        <end position="94"/>
    </location>
</feature>
<dbReference type="GO" id="GO:0000155">
    <property type="term" value="F:phosphorelay sensor kinase activity"/>
    <property type="evidence" value="ECO:0007669"/>
    <property type="project" value="InterPro"/>
</dbReference>
<reference evidence="3" key="1">
    <citation type="submission" date="2020-09" db="EMBL/GenBank/DDBJ databases">
        <title>Taishania pollutisoli gen. nov., sp. nov., Isolated from Tetrabromobisphenol A-Contaminated Soil.</title>
        <authorList>
            <person name="Chen Q."/>
        </authorList>
    </citation>
    <scope>NUCLEOTIDE SEQUENCE</scope>
    <source>
        <strain evidence="3">CZZ-1</strain>
    </source>
</reference>
<keyword evidence="1" id="KW-0472">Membrane</keyword>
<dbReference type="PANTHER" id="PTHR34220">
    <property type="entry name" value="SENSOR HISTIDINE KINASE YPDA"/>
    <property type="match status" value="1"/>
</dbReference>
<keyword evidence="1" id="KW-1133">Transmembrane helix</keyword>
<sequence>MMYKSTLSVKKEIALHLLFWVIWVYFTLAVVDANGIHFAEMDLFSSTWCITYVVTFYVNYLFVLPKVFHPFKWIKAIAGLVVIFLFFAALRYFLEQFLTVQLFNVQNYNPGTGILYYIYDNTFYAARPIILSSAFWLIVLLVRLLDYNKYIIEEQKNTEIKFLKAQINPHFVFNTLNNIYSMVHFQSPNALPAIEKLSSIMRFTTYEAPRNFIRLGEELNYIHAYLELEELRHYDKSFVSWETTVQSDNHEIPPYLLSPLVENALKHGSYTAEIPIIIRLSCNDQQLDFEVINRIGNQKKDKLGGIGIDNLKNRLEILYPEKHTLQTTEQEGLFSAHLVIYFQ</sequence>
<keyword evidence="1" id="KW-0812">Transmembrane</keyword>
<organism evidence="3 4">
    <name type="scientific">Taishania pollutisoli</name>
    <dbReference type="NCBI Taxonomy" id="2766479"/>
    <lineage>
        <taxon>Bacteria</taxon>
        <taxon>Pseudomonadati</taxon>
        <taxon>Bacteroidota</taxon>
        <taxon>Flavobacteriia</taxon>
        <taxon>Flavobacteriales</taxon>
        <taxon>Crocinitomicaceae</taxon>
        <taxon>Taishania</taxon>
    </lineage>
</organism>
<feature type="transmembrane region" description="Helical" evidence="1">
    <location>
        <begin position="43"/>
        <end position="64"/>
    </location>
</feature>
<dbReference type="EMBL" id="JACVEL010000003">
    <property type="protein sequence ID" value="MBC9812123.1"/>
    <property type="molecule type" value="Genomic_DNA"/>
</dbReference>
<feature type="domain" description="Signal transduction histidine kinase internal region" evidence="2">
    <location>
        <begin position="159"/>
        <end position="235"/>
    </location>
</feature>
<dbReference type="Proteomes" id="UP000652681">
    <property type="component" value="Unassembled WGS sequence"/>
</dbReference>
<dbReference type="InterPro" id="IPR036890">
    <property type="entry name" value="HATPase_C_sf"/>
</dbReference>
<accession>A0A8J6PP41</accession>
<proteinExistence type="predicted"/>
<evidence type="ECO:0000313" key="4">
    <source>
        <dbReference type="Proteomes" id="UP000652681"/>
    </source>
</evidence>
<dbReference type="AlphaFoldDB" id="A0A8J6PP41"/>
<comment type="caution">
    <text evidence="3">The sequence shown here is derived from an EMBL/GenBank/DDBJ whole genome shotgun (WGS) entry which is preliminary data.</text>
</comment>
<keyword evidence="3" id="KW-0808">Transferase</keyword>
<gene>
    <name evidence="3" type="ORF">H9Y05_06475</name>
</gene>
<evidence type="ECO:0000256" key="1">
    <source>
        <dbReference type="SAM" id="Phobius"/>
    </source>
</evidence>
<dbReference type="Pfam" id="PF06580">
    <property type="entry name" value="His_kinase"/>
    <property type="match status" value="1"/>
</dbReference>
<feature type="transmembrane region" description="Helical" evidence="1">
    <location>
        <begin position="125"/>
        <end position="145"/>
    </location>
</feature>
<dbReference type="GO" id="GO:0016020">
    <property type="term" value="C:membrane"/>
    <property type="evidence" value="ECO:0007669"/>
    <property type="project" value="InterPro"/>
</dbReference>
<dbReference type="InterPro" id="IPR050640">
    <property type="entry name" value="Bact_2-comp_sensor_kinase"/>
</dbReference>
<feature type="transmembrane region" description="Helical" evidence="1">
    <location>
        <begin position="12"/>
        <end position="31"/>
    </location>
</feature>
<evidence type="ECO:0000313" key="3">
    <source>
        <dbReference type="EMBL" id="MBC9812123.1"/>
    </source>
</evidence>
<name>A0A8J6PP41_9FLAO</name>
<dbReference type="Gene3D" id="3.30.565.10">
    <property type="entry name" value="Histidine kinase-like ATPase, C-terminal domain"/>
    <property type="match status" value="1"/>
</dbReference>
<protein>
    <submittedName>
        <fullName evidence="3">Histidine kinase</fullName>
    </submittedName>
</protein>